<protein>
    <recommendedName>
        <fullName evidence="1">UBC core domain-containing protein</fullName>
    </recommendedName>
</protein>
<dbReference type="Gene3D" id="3.10.110.10">
    <property type="entry name" value="Ubiquitin Conjugating Enzyme"/>
    <property type="match status" value="1"/>
</dbReference>
<evidence type="ECO:0000313" key="2">
    <source>
        <dbReference type="EMBL" id="KAA6392536.1"/>
    </source>
</evidence>
<comment type="caution">
    <text evidence="2">The sequence shown here is derived from an EMBL/GenBank/DDBJ whole genome shotgun (WGS) entry which is preliminary data.</text>
</comment>
<sequence>VWLSFHIDKNHLKEIVLPKSFFLDTFQPHIKQQPSQINALMKVINNPEPNNDTTSEHLINQWSNQRETQNFLLFKVFSESLAYEGDDGVQLAILKALRNIVVQLVIAIDIENAENREQTNDSRSDSAILLELKSLDSTIKENLEEEGNYEDLEKLEFNPEKQIKEDVYPKPFGQKYFLQLLTQFDKEYTLLGNQRILGLWVVPASQKLGQMLERWDGIFYINRGKYKGGRFKFIINFPERFPDEGPQFHFISYIHHQLVKNDETAFNPPQFSWTNSCHVYMLINAVRDIFFDEQEYQDDDNTKISECVEQSKSEFETTPSHLPDFSLRFNPIGETDEKKTKQYCRQFTSMSSDQQVHFQWEDLFKNFAPKNN</sequence>
<name>A0A5J4WCX5_9EUKA</name>
<dbReference type="SUPFAM" id="SSF54495">
    <property type="entry name" value="UBC-like"/>
    <property type="match status" value="1"/>
</dbReference>
<organism evidence="2 3">
    <name type="scientific">Streblomastix strix</name>
    <dbReference type="NCBI Taxonomy" id="222440"/>
    <lineage>
        <taxon>Eukaryota</taxon>
        <taxon>Metamonada</taxon>
        <taxon>Preaxostyla</taxon>
        <taxon>Oxymonadida</taxon>
        <taxon>Streblomastigidae</taxon>
        <taxon>Streblomastix</taxon>
    </lineage>
</organism>
<proteinExistence type="predicted"/>
<gene>
    <name evidence="2" type="ORF">EZS28_011935</name>
</gene>
<dbReference type="AlphaFoldDB" id="A0A5J4WCX5"/>
<evidence type="ECO:0000259" key="1">
    <source>
        <dbReference type="Pfam" id="PF00179"/>
    </source>
</evidence>
<dbReference type="InterPro" id="IPR016135">
    <property type="entry name" value="UBQ-conjugating_enzyme/RWD"/>
</dbReference>
<evidence type="ECO:0000313" key="3">
    <source>
        <dbReference type="Proteomes" id="UP000324800"/>
    </source>
</evidence>
<accession>A0A5J4WCX5</accession>
<dbReference type="Proteomes" id="UP000324800">
    <property type="component" value="Unassembled WGS sequence"/>
</dbReference>
<feature type="domain" description="UBC core" evidence="1">
    <location>
        <begin position="186"/>
        <end position="317"/>
    </location>
</feature>
<dbReference type="Pfam" id="PF00179">
    <property type="entry name" value="UQ_con"/>
    <property type="match status" value="1"/>
</dbReference>
<dbReference type="OrthoDB" id="5596422at2759"/>
<dbReference type="CDD" id="cd23814">
    <property type="entry name" value="UEV_AKTIP"/>
    <property type="match status" value="1"/>
</dbReference>
<feature type="non-terminal residue" evidence="2">
    <location>
        <position position="1"/>
    </location>
</feature>
<dbReference type="InterPro" id="IPR000608">
    <property type="entry name" value="UBC"/>
</dbReference>
<dbReference type="EMBL" id="SNRW01002508">
    <property type="protein sequence ID" value="KAA6392536.1"/>
    <property type="molecule type" value="Genomic_DNA"/>
</dbReference>
<reference evidence="2 3" key="1">
    <citation type="submission" date="2019-03" db="EMBL/GenBank/DDBJ databases">
        <title>Single cell metagenomics reveals metabolic interactions within the superorganism composed of flagellate Streblomastix strix and complex community of Bacteroidetes bacteria on its surface.</title>
        <authorList>
            <person name="Treitli S.C."/>
            <person name="Kolisko M."/>
            <person name="Husnik F."/>
            <person name="Keeling P."/>
            <person name="Hampl V."/>
        </authorList>
    </citation>
    <scope>NUCLEOTIDE SEQUENCE [LARGE SCALE GENOMIC DNA]</scope>
    <source>
        <strain evidence="2">ST1C</strain>
    </source>
</reference>